<dbReference type="InterPro" id="IPR000742">
    <property type="entry name" value="EGF"/>
</dbReference>
<dbReference type="PANTHER" id="PTHR38934">
    <property type="entry name" value="HYPHALLY REGULATED CELL WALL PROTEIN 1"/>
    <property type="match status" value="1"/>
</dbReference>
<evidence type="ECO:0000259" key="7">
    <source>
        <dbReference type="PROSITE" id="PS50050"/>
    </source>
</evidence>
<feature type="domain" description="TNFR-Cys" evidence="7">
    <location>
        <begin position="196"/>
        <end position="243"/>
    </location>
</feature>
<keyword evidence="1 6" id="KW-0732">Signal</keyword>
<evidence type="ECO:0000256" key="4">
    <source>
        <dbReference type="PROSITE-ProRule" id="PRU00206"/>
    </source>
</evidence>
<dbReference type="AlphaFoldDB" id="A0A8S1UN59"/>
<feature type="chain" id="PRO_5035775737" description="TNFR-Cys domain-containing protein" evidence="6">
    <location>
        <begin position="21"/>
        <end position="1180"/>
    </location>
</feature>
<evidence type="ECO:0000256" key="1">
    <source>
        <dbReference type="ARBA" id="ARBA00022729"/>
    </source>
</evidence>
<keyword evidence="5" id="KW-0472">Membrane</keyword>
<feature type="transmembrane region" description="Helical" evidence="5">
    <location>
        <begin position="1057"/>
        <end position="1074"/>
    </location>
</feature>
<comment type="caution">
    <text evidence="4">Lacks conserved residue(s) required for the propagation of feature annotation.</text>
</comment>
<sequence>MYNWLLRICLILTYCILTWSCDPGQFNDNGSCLSCVSNCLSCSNNSTCDTCKPGHYNVGGMCDPCQIGCQTCSLTSCLCPPPYIQKNCSVCFPGYFKSGVNCSVCPTYCATCTSNSVCQSCRDHYILIGNSCSVCDTSCKNCQTTLTTCTSCDPGKYLNGSSCLPCSSPCSECINSSTSCTVCIGSNSTAVNYKCVCDDGYYSDESDQCSSCLAPCSKCENTEYNCTDCVSTFTLSSIQHYQCVCSFGYFQVDSITCNKCISPCLTCEYNQNHCLTCLDPNQTVNSIYECICNQGWILSIDGITCIQCQQPCLTCVDTINKCTECKDQLHQLLETCECQPGWINDINYFCIPCSQPCKTCQHFTFQCLSCLDINHELNNLSQCVCKSSYYPDTLRTCAKCSESCKECDQNGCISCISVDQILDTNNNCVCSPGFVLDGTQCILSLCGDLKVTLDEECDDGNMIPYDGCYECKFSCSYQCFDCINGVCYGCFDTGWILNKINICTPLCGDGIVIEEYEQCDDGNDIPYDGCYQCQFECQEGCIQCQSNQCQKCHPLYVLDIKTGNCLKQNNDNDDQLEQMINFRCGENHILINNMCVHKCGNGLRDSQYEECDDGNLNGGDGCSSFCLIESSYQCINQENSLSLCTYIKAPQMNLNVLTNNGDSLQVVELTFTQQVQVEEAVNFEDIIAFTITPQTQYKLTIDYISNITIQLSNSKYQIQIEFIEPVKNPILEVVMQKNTIYNSLKLGLNENEKKINLGAPFVLPETTKKQLSRVVQLNDAMIYSMAGVSSLALVTRNAIVFFNLLDLLQSFSYLRFLKSQFPPNFRDFLNTFTKISLQPILNYLKVDQLLEDLNGKNKSDQVNSNLQPDYEIILNKPYLFNAKSCYFSVLASILTYLLYCALVSNTLINFIFKWFQNYPQNSKAIKLIYLFQKYIQKKFQKLKIEYFSFGIFQVYQAILHQLTFSVLLQFPSYTFDSPFAIFNSVNAILGLGFIIIANFPLLSITTIKIKNYRKWKYFYSESKTQFWAGQFKSFQIYKILFYIFIITKLINYPEAQSILLSMQSLFFLIYIIRFKPLKSVFELTKLVCKEFVFMIISGTFLLYSFEFSQETFILIGWIHISLFCAIMASNLFIDILQQIKKKYETQLLKKQKAGSELESQLKLCNVQGFALNGYDQQIQK</sequence>
<reference evidence="8" key="1">
    <citation type="submission" date="2021-01" db="EMBL/GenBank/DDBJ databases">
        <authorList>
            <consortium name="Genoscope - CEA"/>
            <person name="William W."/>
        </authorList>
    </citation>
    <scope>NUCLEOTIDE SEQUENCE</scope>
</reference>
<dbReference type="EMBL" id="CAJJDP010000048">
    <property type="protein sequence ID" value="CAD8166678.1"/>
    <property type="molecule type" value="Genomic_DNA"/>
</dbReference>
<dbReference type="InterPro" id="IPR011936">
    <property type="entry name" value="Myxo_disulph_rpt"/>
</dbReference>
<feature type="transmembrane region" description="Helical" evidence="5">
    <location>
        <begin position="946"/>
        <end position="968"/>
    </location>
</feature>
<evidence type="ECO:0000256" key="5">
    <source>
        <dbReference type="SAM" id="Phobius"/>
    </source>
</evidence>
<dbReference type="SMART" id="SM00181">
    <property type="entry name" value="EGF"/>
    <property type="match status" value="12"/>
</dbReference>
<gene>
    <name evidence="8" type="ORF">POCTA_138.1.T0480290</name>
</gene>
<keyword evidence="3 4" id="KW-1015">Disulfide bond</keyword>
<name>A0A8S1UN59_PAROT</name>
<feature type="transmembrane region" description="Helical" evidence="5">
    <location>
        <begin position="1086"/>
        <end position="1105"/>
    </location>
</feature>
<keyword evidence="9" id="KW-1185">Reference proteome</keyword>
<feature type="transmembrane region" description="Helical" evidence="5">
    <location>
        <begin position="1026"/>
        <end position="1045"/>
    </location>
</feature>
<keyword evidence="5" id="KW-0812">Transmembrane</keyword>
<feature type="disulfide bond" evidence="4">
    <location>
        <begin position="216"/>
        <end position="229"/>
    </location>
</feature>
<evidence type="ECO:0000256" key="6">
    <source>
        <dbReference type="SAM" id="SignalP"/>
    </source>
</evidence>
<dbReference type="InterPro" id="IPR006212">
    <property type="entry name" value="Furin_repeat"/>
</dbReference>
<proteinExistence type="predicted"/>
<keyword evidence="5" id="KW-1133">Transmembrane helix</keyword>
<feature type="transmembrane region" description="Helical" evidence="5">
    <location>
        <begin position="1111"/>
        <end position="1133"/>
    </location>
</feature>
<feature type="transmembrane region" description="Helical" evidence="5">
    <location>
        <begin position="980"/>
        <end position="1005"/>
    </location>
</feature>
<evidence type="ECO:0000256" key="3">
    <source>
        <dbReference type="ARBA" id="ARBA00023157"/>
    </source>
</evidence>
<organism evidence="8 9">
    <name type="scientific">Paramecium octaurelia</name>
    <dbReference type="NCBI Taxonomy" id="43137"/>
    <lineage>
        <taxon>Eukaryota</taxon>
        <taxon>Sar</taxon>
        <taxon>Alveolata</taxon>
        <taxon>Ciliophora</taxon>
        <taxon>Intramacronucleata</taxon>
        <taxon>Oligohymenophorea</taxon>
        <taxon>Peniculida</taxon>
        <taxon>Parameciidae</taxon>
        <taxon>Paramecium</taxon>
    </lineage>
</organism>
<dbReference type="SMART" id="SM00261">
    <property type="entry name" value="FU"/>
    <property type="match status" value="6"/>
</dbReference>
<keyword evidence="2" id="KW-0677">Repeat</keyword>
<feature type="repeat" description="TNFR-Cys" evidence="4">
    <location>
        <begin position="196"/>
        <end position="243"/>
    </location>
</feature>
<comment type="caution">
    <text evidence="8">The sequence shown here is derived from an EMBL/GenBank/DDBJ whole genome shotgun (WGS) entry which is preliminary data.</text>
</comment>
<dbReference type="NCBIfam" id="TIGR02232">
    <property type="entry name" value="myxo_disulf_rpt"/>
    <property type="match status" value="3"/>
</dbReference>
<dbReference type="PROSITE" id="PS50050">
    <property type="entry name" value="TNFR_NGFR_2"/>
    <property type="match status" value="1"/>
</dbReference>
<evidence type="ECO:0000313" key="9">
    <source>
        <dbReference type="Proteomes" id="UP000683925"/>
    </source>
</evidence>
<feature type="disulfide bond" evidence="4">
    <location>
        <begin position="197"/>
        <end position="212"/>
    </location>
</feature>
<protein>
    <recommendedName>
        <fullName evidence="7">TNFR-Cys domain-containing protein</fullName>
    </recommendedName>
</protein>
<accession>A0A8S1UN59</accession>
<evidence type="ECO:0000313" key="8">
    <source>
        <dbReference type="EMBL" id="CAD8166678.1"/>
    </source>
</evidence>
<dbReference type="InterPro" id="IPR001368">
    <property type="entry name" value="TNFR/NGFR_Cys_rich_reg"/>
</dbReference>
<evidence type="ECO:0000256" key="2">
    <source>
        <dbReference type="ARBA" id="ARBA00022737"/>
    </source>
</evidence>
<dbReference type="OMA" id="WINDINY"/>
<dbReference type="OrthoDB" id="286906at2759"/>
<dbReference type="PANTHER" id="PTHR38934:SF6">
    <property type="entry name" value="CHROMOSOME UNDETERMINED SCAFFOLD_176, WHOLE GENOME SHOTGUN SEQUENCE"/>
    <property type="match status" value="1"/>
</dbReference>
<feature type="signal peptide" evidence="6">
    <location>
        <begin position="1"/>
        <end position="20"/>
    </location>
</feature>
<dbReference type="Pfam" id="PF13948">
    <property type="entry name" value="DUF4215"/>
    <property type="match status" value="3"/>
</dbReference>
<feature type="transmembrane region" description="Helical" evidence="5">
    <location>
        <begin position="886"/>
        <end position="912"/>
    </location>
</feature>
<dbReference type="Proteomes" id="UP000683925">
    <property type="component" value="Unassembled WGS sequence"/>
</dbReference>